<name>A0A2U1CTF8_9GAMM</name>
<comment type="caution">
    <text evidence="1">The sequence shown here is derived from an EMBL/GenBank/DDBJ whole genome shotgun (WGS) entry which is preliminary data.</text>
</comment>
<dbReference type="PIRSF" id="PIRSF007580">
    <property type="entry name" value="UCP07580"/>
    <property type="match status" value="1"/>
</dbReference>
<gene>
    <name evidence="1" type="ORF">C8D92_11059</name>
</gene>
<dbReference type="AlphaFoldDB" id="A0A2U1CTF8"/>
<reference evidence="1 2" key="1">
    <citation type="submission" date="2018-04" db="EMBL/GenBank/DDBJ databases">
        <title>Genomic Encyclopedia of Type Strains, Phase IV (KMG-IV): sequencing the most valuable type-strain genomes for metagenomic binning, comparative biology and taxonomic classification.</title>
        <authorList>
            <person name="Goeker M."/>
        </authorList>
    </citation>
    <scope>NUCLEOTIDE SEQUENCE [LARGE SCALE GENOMIC DNA]</scope>
    <source>
        <strain evidence="1 2">DSM 28688</strain>
    </source>
</reference>
<dbReference type="InterPro" id="IPR016516">
    <property type="entry name" value="UCP07580"/>
</dbReference>
<evidence type="ECO:0008006" key="3">
    <source>
        <dbReference type="Google" id="ProtNLM"/>
    </source>
</evidence>
<dbReference type="Pfam" id="PF10118">
    <property type="entry name" value="Metal_hydrol"/>
    <property type="match status" value="1"/>
</dbReference>
<sequence length="304" mass="35231">MPAQDHHALKARRVHFDFDDTPLHWLRGDPFSTHMINGIHMLLPEGELWFCRVFNKALPLVEDDELRKDVQGFIRQEAIHSRAHTKAQGYLEAHGLTLDEYRDRVTWLFQTLLDEAPLGIRALQNRATDKPWLIIRVGLVAAIEHFTGVLGQWAMDNESWERDGDPTMVDLFKWHLAEEVEHRSVAFDLFEHLCRTQLGFYVGRQALMALVFPLFLHFIAEGGRTLYRQDPSPEVRCWGWQMLPRILAQLERVGHRTENVPTFSFLVRASLRWVMPGFHPEHEGDTEQALRYLARSPAAMAAAQ</sequence>
<dbReference type="PANTHER" id="PTHR39456">
    <property type="entry name" value="METAL-DEPENDENT HYDROLASE"/>
    <property type="match status" value="1"/>
</dbReference>
<dbReference type="EMBL" id="QEKQ01000010">
    <property type="protein sequence ID" value="PVY70029.1"/>
    <property type="molecule type" value="Genomic_DNA"/>
</dbReference>
<dbReference type="Proteomes" id="UP000245887">
    <property type="component" value="Unassembled WGS sequence"/>
</dbReference>
<dbReference type="PANTHER" id="PTHR39456:SF1">
    <property type="entry name" value="METAL-DEPENDENT HYDROLASE"/>
    <property type="match status" value="1"/>
</dbReference>
<evidence type="ECO:0000313" key="2">
    <source>
        <dbReference type="Proteomes" id="UP000245887"/>
    </source>
</evidence>
<evidence type="ECO:0000313" key="1">
    <source>
        <dbReference type="EMBL" id="PVY70029.1"/>
    </source>
</evidence>
<proteinExistence type="predicted"/>
<organism evidence="1 2">
    <name type="scientific">Tamilnaduibacter salinus</name>
    <dbReference type="NCBI Taxonomy" id="1484056"/>
    <lineage>
        <taxon>Bacteria</taxon>
        <taxon>Pseudomonadati</taxon>
        <taxon>Pseudomonadota</taxon>
        <taxon>Gammaproteobacteria</taxon>
        <taxon>Pseudomonadales</taxon>
        <taxon>Marinobacteraceae</taxon>
        <taxon>Tamilnaduibacter</taxon>
    </lineage>
</organism>
<dbReference type="RefSeq" id="WP_116919768.1">
    <property type="nucleotide sequence ID" value="NZ_QEKQ01000010.1"/>
</dbReference>
<accession>A0A2U1CTF8</accession>
<protein>
    <recommendedName>
        <fullName evidence="3">Metal-dependent hydrolase</fullName>
    </recommendedName>
</protein>
<dbReference type="OrthoDB" id="5727566at2"/>